<reference evidence="2" key="1">
    <citation type="submission" date="2021-01" db="EMBL/GenBank/DDBJ databases">
        <authorList>
            <person name="Corre E."/>
            <person name="Pelletier E."/>
            <person name="Niang G."/>
            <person name="Scheremetjew M."/>
            <person name="Finn R."/>
            <person name="Kale V."/>
            <person name="Holt S."/>
            <person name="Cochrane G."/>
            <person name="Meng A."/>
            <person name="Brown T."/>
            <person name="Cohen L."/>
        </authorList>
    </citation>
    <scope>NUCLEOTIDE SEQUENCE</scope>
    <source>
        <strain evidence="2">CCMP1897</strain>
    </source>
</reference>
<dbReference type="InterPro" id="IPR013103">
    <property type="entry name" value="RVT_2"/>
</dbReference>
<accession>A0A7S3XD32</accession>
<dbReference type="InterPro" id="IPR043502">
    <property type="entry name" value="DNA/RNA_pol_sf"/>
</dbReference>
<feature type="domain" description="Reverse transcriptase Ty1/copia-type" evidence="1">
    <location>
        <begin position="1"/>
        <end position="117"/>
    </location>
</feature>
<organism evidence="2">
    <name type="scientific">Picocystis salinarum</name>
    <dbReference type="NCBI Taxonomy" id="88271"/>
    <lineage>
        <taxon>Eukaryota</taxon>
        <taxon>Viridiplantae</taxon>
        <taxon>Chlorophyta</taxon>
        <taxon>Picocystophyceae</taxon>
        <taxon>Picocystales</taxon>
        <taxon>Picocystaceae</taxon>
        <taxon>Picocystis</taxon>
    </lineage>
</organism>
<dbReference type="AlphaFoldDB" id="A0A7S3XD32"/>
<dbReference type="CDD" id="cd09272">
    <property type="entry name" value="RNase_HI_RT_Ty1"/>
    <property type="match status" value="1"/>
</dbReference>
<dbReference type="SUPFAM" id="SSF56672">
    <property type="entry name" value="DNA/RNA polymerases"/>
    <property type="match status" value="1"/>
</dbReference>
<protein>
    <recommendedName>
        <fullName evidence="1">Reverse transcriptase Ty1/copia-type domain-containing protein</fullName>
    </recommendedName>
</protein>
<name>A0A7S3XD32_9CHLO</name>
<dbReference type="EMBL" id="HBIS01005927">
    <property type="protein sequence ID" value="CAE0611514.1"/>
    <property type="molecule type" value="Transcribed_RNA"/>
</dbReference>
<gene>
    <name evidence="2" type="ORF">PSAL00342_LOCUS5349</name>
</gene>
<proteinExistence type="predicted"/>
<dbReference type="PANTHER" id="PTHR11439:SF483">
    <property type="entry name" value="PEPTIDE SYNTHASE GLIP-LIKE, PUTATIVE (AFU_ORTHOLOGUE AFUA_3G12920)-RELATED"/>
    <property type="match status" value="1"/>
</dbReference>
<dbReference type="PANTHER" id="PTHR11439">
    <property type="entry name" value="GAG-POL-RELATED RETROTRANSPOSON"/>
    <property type="match status" value="1"/>
</dbReference>
<evidence type="ECO:0000313" key="2">
    <source>
        <dbReference type="EMBL" id="CAE0611514.1"/>
    </source>
</evidence>
<evidence type="ECO:0000259" key="1">
    <source>
        <dbReference type="Pfam" id="PF07727"/>
    </source>
</evidence>
<sequence>MWNKLLTTTLKEVLGCACNGVEESVLLCRSDTSVCYICVYVDDILLASSDKALLQKVIDGLCSKFDARHLGPAHLFCGMVITRNRKSRMMHLSEAAKIDKMLEKFGMDNAKESRVPLSECMKQGKEESDEELVVQYQQLVGQLLYLSTTVRPDIAHAAAVLSRYMSKPAQEHWKAAKRVLKYLKGTRTHGLCLGQHEPVSANAEMGLELTGYCDSDFGTDVDTRRSRTGFLFLLNGSLVAWYSKLQKTVATSTAEAEYMAVSACVKEALWIRNFLGSLMNGTWDGIPILNDNQATLRMINDLNSVSRSKHIDIQHHFVRERAVRGEVKFHYCPTDTMLADYLTKVLPSSRFEEIRDALHVVKKQE</sequence>
<dbReference type="Pfam" id="PF07727">
    <property type="entry name" value="RVT_2"/>
    <property type="match status" value="1"/>
</dbReference>